<dbReference type="InterPro" id="IPR018253">
    <property type="entry name" value="DnaJ_domain_CS"/>
</dbReference>
<evidence type="ECO:0000256" key="1">
    <source>
        <dbReference type="SAM" id="MobiDB-lite"/>
    </source>
</evidence>
<evidence type="ECO:0000259" key="2">
    <source>
        <dbReference type="PROSITE" id="PS50076"/>
    </source>
</evidence>
<name>A0A167RDF3_9VIRU</name>
<evidence type="ECO:0000313" key="3">
    <source>
        <dbReference type="EMBL" id="ANB50558.1"/>
    </source>
</evidence>
<protein>
    <recommendedName>
        <fullName evidence="2">J domain-containing protein</fullName>
    </recommendedName>
</protein>
<feature type="region of interest" description="Disordered" evidence="1">
    <location>
        <begin position="347"/>
        <end position="368"/>
    </location>
</feature>
<dbReference type="Gene3D" id="1.10.287.110">
    <property type="entry name" value="DnaJ domain"/>
    <property type="match status" value="1"/>
</dbReference>
<dbReference type="PANTHER" id="PTHR24074">
    <property type="entry name" value="CO-CHAPERONE PROTEIN DJLA"/>
    <property type="match status" value="1"/>
</dbReference>
<dbReference type="InterPro" id="IPR036869">
    <property type="entry name" value="J_dom_sf"/>
</dbReference>
<dbReference type="GeneID" id="80512920"/>
<dbReference type="SUPFAM" id="SSF46565">
    <property type="entry name" value="Chaperone J-domain"/>
    <property type="match status" value="1"/>
</dbReference>
<dbReference type="PRINTS" id="PR00625">
    <property type="entry name" value="JDOMAIN"/>
</dbReference>
<accession>A0A167RDF3</accession>
<dbReference type="Pfam" id="PF00226">
    <property type="entry name" value="DnaJ"/>
    <property type="match status" value="1"/>
</dbReference>
<dbReference type="SMART" id="SM00271">
    <property type="entry name" value="DnaJ"/>
    <property type="match status" value="1"/>
</dbReference>
<reference evidence="3 4" key="1">
    <citation type="journal article" date="2016" name="Genome Announc.">
        <title>Complete Genome Sequence of a New Megavirus Family Member Isolated from an Inland Water Lake for the First Time in India.</title>
        <authorList>
            <person name="Chatterjee A."/>
            <person name="Ali F."/>
            <person name="Bange D."/>
            <person name="Kondabagil K."/>
        </authorList>
    </citation>
    <scope>NUCLEOTIDE SEQUENCE [LARGE SCALE GENOMIC DNA]</scope>
    <source>
        <strain evidence="3">1</strain>
    </source>
</reference>
<dbReference type="EMBL" id="KU877344">
    <property type="protein sequence ID" value="ANB50558.1"/>
    <property type="molecule type" value="Genomic_DNA"/>
</dbReference>
<organism evidence="3 4">
    <name type="scientific">Powai lake megavirus</name>
    <dbReference type="NCBI Taxonomy" id="1842663"/>
    <lineage>
        <taxon>Viruses</taxon>
        <taxon>Varidnaviria</taxon>
        <taxon>Bamfordvirae</taxon>
        <taxon>Nucleocytoviricota</taxon>
        <taxon>Megaviricetes</taxon>
        <taxon>Imitervirales</taxon>
        <taxon>Mimiviridae</taxon>
        <taxon>Megamimivirinae</taxon>
        <taxon>Megavirus</taxon>
        <taxon>Megavirus powaiense</taxon>
    </lineage>
</organism>
<dbReference type="Proteomes" id="UP000241365">
    <property type="component" value="Segment"/>
</dbReference>
<keyword evidence="4" id="KW-1185">Reference proteome</keyword>
<sequence>MSTQYKQKNDIPDLYNILGLTIDVCKNSKCDDIIRKAHKERVMKWHPDKNTDKKNAEEIFQLLNMAYDILKDEKQRNEYNNRLAINKQSSSDFFKLKKTTNDYMESLGEYKDPTDQQKLSFKEQMKALNQKHGFDELQTTIIPPEEAKKKLVNLSKIRAEQDHTYKPEKLFDDDKFDLRKFNAAFDKIHQKDSGAIMPHNGVPSAWNDLGNTTSFSNFDNLDNIYVDDGNRFDISHQNYGGIDFGKPSGKMTRQDLDNLKDADYVDKHDVLDEDYYQDLKKKLKERKSEADNFDNMKYNDYKRNDTAGYGIFDQLGFDFSDKLSLDVDEDSISSKFEKLMAERNKDTEMFSKIQNGPNQNKKRITKGR</sequence>
<feature type="domain" description="J" evidence="2">
    <location>
        <begin position="13"/>
        <end position="83"/>
    </location>
</feature>
<dbReference type="PROSITE" id="PS00636">
    <property type="entry name" value="DNAJ_1"/>
    <property type="match status" value="1"/>
</dbReference>
<proteinExistence type="predicted"/>
<dbReference type="InterPro" id="IPR001623">
    <property type="entry name" value="DnaJ_domain"/>
</dbReference>
<dbReference type="KEGG" id="vg:80512920"/>
<dbReference type="RefSeq" id="YP_010776309.1">
    <property type="nucleotide sequence ID" value="NC_075034.1"/>
</dbReference>
<evidence type="ECO:0000313" key="4">
    <source>
        <dbReference type="Proteomes" id="UP000241365"/>
    </source>
</evidence>
<dbReference type="CDD" id="cd06257">
    <property type="entry name" value="DnaJ"/>
    <property type="match status" value="1"/>
</dbReference>
<dbReference type="PROSITE" id="PS50076">
    <property type="entry name" value="DNAJ_2"/>
    <property type="match status" value="1"/>
</dbReference>
<dbReference type="InterPro" id="IPR050817">
    <property type="entry name" value="DjlA_DnaK_co-chaperone"/>
</dbReference>